<dbReference type="PROSITE" id="PS50048">
    <property type="entry name" value="ZN2_CY6_FUNGAL_2"/>
    <property type="match status" value="1"/>
</dbReference>
<dbReference type="GO" id="GO:0000981">
    <property type="term" value="F:DNA-binding transcription factor activity, RNA polymerase II-specific"/>
    <property type="evidence" value="ECO:0007669"/>
    <property type="project" value="InterPro"/>
</dbReference>
<feature type="domain" description="Zn(2)-C6 fungal-type" evidence="1">
    <location>
        <begin position="17"/>
        <end position="47"/>
    </location>
</feature>
<accession>A0AAW2Z1G0</accession>
<gene>
    <name evidence="2" type="ORF">AKO1_011487</name>
</gene>
<dbReference type="Proteomes" id="UP001431209">
    <property type="component" value="Unassembled WGS sequence"/>
</dbReference>
<keyword evidence="3" id="KW-1185">Reference proteome</keyword>
<dbReference type="EMBL" id="JAOPGA020000972">
    <property type="protein sequence ID" value="KAL0483641.1"/>
    <property type="molecule type" value="Genomic_DNA"/>
</dbReference>
<comment type="caution">
    <text evidence="2">The sequence shown here is derived from an EMBL/GenBank/DDBJ whole genome shotgun (WGS) entry which is preliminary data.</text>
</comment>
<dbReference type="InterPro" id="IPR036864">
    <property type="entry name" value="Zn2-C6_fun-type_DNA-bd_sf"/>
</dbReference>
<dbReference type="AlphaFoldDB" id="A0AAW2Z1G0"/>
<protein>
    <recommendedName>
        <fullName evidence="1">Zn(2)-C6 fungal-type domain-containing protein</fullName>
    </recommendedName>
</protein>
<evidence type="ECO:0000313" key="2">
    <source>
        <dbReference type="EMBL" id="KAL0483641.1"/>
    </source>
</evidence>
<proteinExistence type="predicted"/>
<dbReference type="Pfam" id="PF00172">
    <property type="entry name" value="Zn_clus"/>
    <property type="match status" value="1"/>
</dbReference>
<evidence type="ECO:0000259" key="1">
    <source>
        <dbReference type="PROSITE" id="PS50048"/>
    </source>
</evidence>
<dbReference type="Gene3D" id="4.10.240.10">
    <property type="entry name" value="Zn(2)-C6 fungal-type DNA-binding domain"/>
    <property type="match status" value="1"/>
</dbReference>
<dbReference type="SUPFAM" id="SSF57701">
    <property type="entry name" value="Zn2/Cys6 DNA-binding domain"/>
    <property type="match status" value="1"/>
</dbReference>
<reference evidence="2 3" key="1">
    <citation type="submission" date="2024-03" db="EMBL/GenBank/DDBJ databases">
        <title>The Acrasis kona genome and developmental transcriptomes reveal deep origins of eukaryotic multicellular pathways.</title>
        <authorList>
            <person name="Sheikh S."/>
            <person name="Fu C.-J."/>
            <person name="Brown M.W."/>
            <person name="Baldauf S.L."/>
        </authorList>
    </citation>
    <scope>NUCLEOTIDE SEQUENCE [LARGE SCALE GENOMIC DNA]</scope>
    <source>
        <strain evidence="2 3">ATCC MYA-3509</strain>
    </source>
</reference>
<dbReference type="InterPro" id="IPR001138">
    <property type="entry name" value="Zn2Cys6_DnaBD"/>
</dbReference>
<name>A0AAW2Z1G0_9EUKA</name>
<dbReference type="PROSITE" id="PS00463">
    <property type="entry name" value="ZN2_CY6_FUNGAL_1"/>
    <property type="match status" value="1"/>
</dbReference>
<sequence length="482" mass="56108">MLEFIKDQKPIILAQQSCSNCRKMHKRCDRVLPECGLCSKRNKICCYDDQSVRRTLPKASSFVKQRLDPFAGDMSDFIVRSLNYNMPILSPEKIRLVINAIDKESRGSPVYDPNIKSEEIALVFSVLALSTKYKGNLIDCKIYFDRARSIIAPDLELIIENYVTAACCCFIGTYCALELDVPRAQFYVTLLRLFIDVQSQQKIRDKRLNFIEHEYITIKSLLSQEADMEMMLKKYFERLFSVLDFYKQDNPSDVQLYANYTTWLTKAESEKIFSDLRSSSNKEFPLNPERFERISKTIMSMYKGKNINLPELSERWAISMLVLHGAQLQYFRNLGDRENARKEADIITEIIVERKSVFKMAGVIIRAAANIHLEDFDSGLMDRSVLIQKLRQDYIAVSNIANSSHLWKVRLEELKSRLEETIWTFTNYQNAQCNNDQQLANTFNDQDEFLSRDLIPEINQNPFDDLTMTENEFEELLNNILS</sequence>
<organism evidence="2 3">
    <name type="scientific">Acrasis kona</name>
    <dbReference type="NCBI Taxonomy" id="1008807"/>
    <lineage>
        <taxon>Eukaryota</taxon>
        <taxon>Discoba</taxon>
        <taxon>Heterolobosea</taxon>
        <taxon>Tetramitia</taxon>
        <taxon>Eutetramitia</taxon>
        <taxon>Acrasidae</taxon>
        <taxon>Acrasis</taxon>
    </lineage>
</organism>
<dbReference type="CDD" id="cd00067">
    <property type="entry name" value="GAL4"/>
    <property type="match status" value="1"/>
</dbReference>
<dbReference type="SMART" id="SM00066">
    <property type="entry name" value="GAL4"/>
    <property type="match status" value="1"/>
</dbReference>
<dbReference type="GO" id="GO:0008270">
    <property type="term" value="F:zinc ion binding"/>
    <property type="evidence" value="ECO:0007669"/>
    <property type="project" value="InterPro"/>
</dbReference>
<evidence type="ECO:0000313" key="3">
    <source>
        <dbReference type="Proteomes" id="UP001431209"/>
    </source>
</evidence>